<proteinExistence type="predicted"/>
<dbReference type="Proteomes" id="UP000320216">
    <property type="component" value="Chromosome"/>
</dbReference>
<evidence type="ECO:0000313" key="1">
    <source>
        <dbReference type="EMBL" id="QDZ13601.1"/>
    </source>
</evidence>
<dbReference type="RefSeq" id="WP_146317684.1">
    <property type="nucleotide sequence ID" value="NZ_CP042305.1"/>
</dbReference>
<sequence length="100" mass="10266">MADVDGVSEIVIASPIGRQEVTLTLASEGSTVTGKAQTSAELVDVNNGKFDGGVLTCSVDLRKPFPMTVTYTLTYEGDAITGKAKAGPFPASNVTGNKVS</sequence>
<dbReference type="KEGG" id="huw:FPZ11_01210"/>
<reference evidence="1 2" key="1">
    <citation type="submission" date="2019-07" db="EMBL/GenBank/DDBJ databases">
        <title>Full genome sequence of Humibacter sp. WJ7-1.</title>
        <authorList>
            <person name="Im W.-T."/>
        </authorList>
    </citation>
    <scope>NUCLEOTIDE SEQUENCE [LARGE SCALE GENOMIC DNA]</scope>
    <source>
        <strain evidence="1 2">WJ7-1</strain>
    </source>
</reference>
<evidence type="ECO:0000313" key="2">
    <source>
        <dbReference type="Proteomes" id="UP000320216"/>
    </source>
</evidence>
<keyword evidence="2" id="KW-1185">Reference proteome</keyword>
<organism evidence="1 2">
    <name type="scientific">Humibacter ginsenosidimutans</name>
    <dbReference type="NCBI Taxonomy" id="2599293"/>
    <lineage>
        <taxon>Bacteria</taxon>
        <taxon>Bacillati</taxon>
        <taxon>Actinomycetota</taxon>
        <taxon>Actinomycetes</taxon>
        <taxon>Micrococcales</taxon>
        <taxon>Microbacteriaceae</taxon>
        <taxon>Humibacter</taxon>
    </lineage>
</organism>
<dbReference type="OrthoDB" id="5145750at2"/>
<gene>
    <name evidence="1" type="ORF">FPZ11_01210</name>
</gene>
<name>A0A5B8M0P2_9MICO</name>
<dbReference type="AlphaFoldDB" id="A0A5B8M0P2"/>
<dbReference type="EMBL" id="CP042305">
    <property type="protein sequence ID" value="QDZ13601.1"/>
    <property type="molecule type" value="Genomic_DNA"/>
</dbReference>
<protein>
    <submittedName>
        <fullName evidence="1">Uncharacterized protein</fullName>
    </submittedName>
</protein>
<accession>A0A5B8M0P2</accession>